<keyword evidence="4 6" id="KW-1133">Transmembrane helix</keyword>
<dbReference type="AlphaFoldDB" id="A0A022RU87"/>
<name>A0A022RU87_ERYGU</name>
<dbReference type="STRING" id="4155.A0A022RU87"/>
<keyword evidence="5 6" id="KW-0472">Membrane</keyword>
<dbReference type="eggNOG" id="KOG1286">
    <property type="taxonomic scope" value="Eukaryota"/>
</dbReference>
<evidence type="ECO:0000313" key="7">
    <source>
        <dbReference type="EMBL" id="EYU43634.1"/>
    </source>
</evidence>
<dbReference type="Pfam" id="PF13520">
    <property type="entry name" value="AA_permease_2"/>
    <property type="match status" value="1"/>
</dbReference>
<evidence type="ECO:0008006" key="9">
    <source>
        <dbReference type="Google" id="ProtNLM"/>
    </source>
</evidence>
<evidence type="ECO:0000256" key="1">
    <source>
        <dbReference type="ARBA" id="ARBA00004141"/>
    </source>
</evidence>
<organism evidence="7 8">
    <name type="scientific">Erythranthe guttata</name>
    <name type="common">Yellow monkey flower</name>
    <name type="synonym">Mimulus guttatus</name>
    <dbReference type="NCBI Taxonomy" id="4155"/>
    <lineage>
        <taxon>Eukaryota</taxon>
        <taxon>Viridiplantae</taxon>
        <taxon>Streptophyta</taxon>
        <taxon>Embryophyta</taxon>
        <taxon>Tracheophyta</taxon>
        <taxon>Spermatophyta</taxon>
        <taxon>Magnoliopsida</taxon>
        <taxon>eudicotyledons</taxon>
        <taxon>Gunneridae</taxon>
        <taxon>Pentapetalae</taxon>
        <taxon>asterids</taxon>
        <taxon>lamiids</taxon>
        <taxon>Lamiales</taxon>
        <taxon>Phrymaceae</taxon>
        <taxon>Erythranthe</taxon>
    </lineage>
</organism>
<dbReference type="Proteomes" id="UP000030748">
    <property type="component" value="Unassembled WGS sequence"/>
</dbReference>
<feature type="transmembrane region" description="Helical" evidence="6">
    <location>
        <begin position="105"/>
        <end position="125"/>
    </location>
</feature>
<keyword evidence="3 6" id="KW-0812">Transmembrane</keyword>
<evidence type="ECO:0000256" key="4">
    <source>
        <dbReference type="ARBA" id="ARBA00022989"/>
    </source>
</evidence>
<dbReference type="GO" id="GO:0016020">
    <property type="term" value="C:membrane"/>
    <property type="evidence" value="ECO:0007669"/>
    <property type="project" value="UniProtKB-SubCell"/>
</dbReference>
<dbReference type="EMBL" id="KI630240">
    <property type="protein sequence ID" value="EYU43634.1"/>
    <property type="molecule type" value="Genomic_DNA"/>
</dbReference>
<dbReference type="Gene3D" id="1.20.1740.10">
    <property type="entry name" value="Amino acid/polyamine transporter I"/>
    <property type="match status" value="1"/>
</dbReference>
<evidence type="ECO:0000256" key="6">
    <source>
        <dbReference type="SAM" id="Phobius"/>
    </source>
</evidence>
<dbReference type="PANTHER" id="PTHR43243">
    <property type="entry name" value="INNER MEMBRANE TRANSPORTER YGJI-RELATED"/>
    <property type="match status" value="1"/>
</dbReference>
<feature type="transmembrane region" description="Helical" evidence="6">
    <location>
        <begin position="71"/>
        <end position="93"/>
    </location>
</feature>
<evidence type="ECO:0000256" key="5">
    <source>
        <dbReference type="ARBA" id="ARBA00023136"/>
    </source>
</evidence>
<comment type="subcellular location">
    <subcellularLocation>
        <location evidence="1">Membrane</location>
        <topology evidence="1">Multi-pass membrane protein</topology>
    </subcellularLocation>
</comment>
<dbReference type="PANTHER" id="PTHR43243:SF22">
    <property type="entry name" value="CATIONIC AMINO ACID TRANSPORTER 5"/>
    <property type="match status" value="1"/>
</dbReference>
<feature type="non-terminal residue" evidence="7">
    <location>
        <position position="1"/>
    </location>
</feature>
<proteinExistence type="inferred from homology"/>
<sequence length="143" mass="16082">GDTTFDAQPKSYWSWSKQDFFPEKSFDNWSSYVSALSQTKSRLKDRLLSRSDDSKELVDLRKESENSMKRCLNWWDLTWFGFGSVIGAGIFVLTGQEAHDHAGPAIVLSYVASGISAMLPVFCYIEFAVEIPVAGGSFAYMRV</sequence>
<dbReference type="GO" id="GO:0022857">
    <property type="term" value="F:transmembrane transporter activity"/>
    <property type="evidence" value="ECO:0007669"/>
    <property type="project" value="InterPro"/>
</dbReference>
<protein>
    <recommendedName>
        <fullName evidence="9">Amino acid permease/ SLC12A domain-containing protein</fullName>
    </recommendedName>
</protein>
<comment type="similarity">
    <text evidence="2">Belongs to the amino acid-polyamine-organocation (APC) superfamily. Cationic amino acid transporter (CAT) (TC 2.A.3.3) family.</text>
</comment>
<keyword evidence="8" id="KW-1185">Reference proteome</keyword>
<dbReference type="InterPro" id="IPR002293">
    <property type="entry name" value="AA/rel_permease1"/>
</dbReference>
<evidence type="ECO:0000256" key="3">
    <source>
        <dbReference type="ARBA" id="ARBA00022692"/>
    </source>
</evidence>
<evidence type="ECO:0000256" key="2">
    <source>
        <dbReference type="ARBA" id="ARBA00008572"/>
    </source>
</evidence>
<evidence type="ECO:0000313" key="8">
    <source>
        <dbReference type="Proteomes" id="UP000030748"/>
    </source>
</evidence>
<reference evidence="7 8" key="1">
    <citation type="journal article" date="2013" name="Proc. Natl. Acad. Sci. U.S.A.">
        <title>Fine-scale variation in meiotic recombination in Mimulus inferred from population shotgun sequencing.</title>
        <authorList>
            <person name="Hellsten U."/>
            <person name="Wright K.M."/>
            <person name="Jenkins J."/>
            <person name="Shu S."/>
            <person name="Yuan Y."/>
            <person name="Wessler S.R."/>
            <person name="Schmutz J."/>
            <person name="Willis J.H."/>
            <person name="Rokhsar D.S."/>
        </authorList>
    </citation>
    <scope>NUCLEOTIDE SEQUENCE [LARGE SCALE GENOMIC DNA]</scope>
    <source>
        <strain evidence="8">cv. DUN x IM62</strain>
    </source>
</reference>
<gene>
    <name evidence="7" type="ORF">MIMGU_mgv1a025028mg</name>
</gene>
<accession>A0A022RU87</accession>